<dbReference type="SUPFAM" id="SSF56784">
    <property type="entry name" value="HAD-like"/>
    <property type="match status" value="1"/>
</dbReference>
<dbReference type="PANTHER" id="PTHR43434">
    <property type="entry name" value="PHOSPHOGLYCOLATE PHOSPHATASE"/>
    <property type="match status" value="1"/>
</dbReference>
<dbReference type="GO" id="GO:0006281">
    <property type="term" value="P:DNA repair"/>
    <property type="evidence" value="ECO:0007669"/>
    <property type="project" value="TreeGrafter"/>
</dbReference>
<evidence type="ECO:0000313" key="1">
    <source>
        <dbReference type="EMBL" id="TDD73608.1"/>
    </source>
</evidence>
<reference evidence="1 2" key="1">
    <citation type="submission" date="2019-03" db="EMBL/GenBank/DDBJ databases">
        <title>Draft genome sequences of novel Actinobacteria.</title>
        <authorList>
            <person name="Sahin N."/>
            <person name="Ay H."/>
            <person name="Saygin H."/>
        </authorList>
    </citation>
    <scope>NUCLEOTIDE SEQUENCE [LARGE SCALE GENOMIC DNA]</scope>
    <source>
        <strain evidence="1 2">DSM 45941</strain>
    </source>
</reference>
<dbReference type="OrthoDB" id="9781769at2"/>
<dbReference type="EMBL" id="SMKY01000183">
    <property type="protein sequence ID" value="TDD73608.1"/>
    <property type="molecule type" value="Genomic_DNA"/>
</dbReference>
<dbReference type="Gene3D" id="3.40.50.1000">
    <property type="entry name" value="HAD superfamily/HAD-like"/>
    <property type="match status" value="1"/>
</dbReference>
<name>A0A4R5AKZ8_9ACTN</name>
<dbReference type="AlphaFoldDB" id="A0A4R5AKZ8"/>
<evidence type="ECO:0008006" key="3">
    <source>
        <dbReference type="Google" id="ProtNLM"/>
    </source>
</evidence>
<dbReference type="GO" id="GO:0008967">
    <property type="term" value="F:phosphoglycolate phosphatase activity"/>
    <property type="evidence" value="ECO:0007669"/>
    <property type="project" value="TreeGrafter"/>
</dbReference>
<dbReference type="PANTHER" id="PTHR43434:SF1">
    <property type="entry name" value="PHOSPHOGLYCOLATE PHOSPHATASE"/>
    <property type="match status" value="1"/>
</dbReference>
<dbReference type="SFLD" id="SFLDS00003">
    <property type="entry name" value="Haloacid_Dehalogenase"/>
    <property type="match status" value="1"/>
</dbReference>
<gene>
    <name evidence="1" type="ORF">E1293_30830</name>
</gene>
<proteinExistence type="predicted"/>
<dbReference type="InterPro" id="IPR023198">
    <property type="entry name" value="PGP-like_dom2"/>
</dbReference>
<organism evidence="1 2">
    <name type="scientific">Actinomadura darangshiensis</name>
    <dbReference type="NCBI Taxonomy" id="705336"/>
    <lineage>
        <taxon>Bacteria</taxon>
        <taxon>Bacillati</taxon>
        <taxon>Actinomycetota</taxon>
        <taxon>Actinomycetes</taxon>
        <taxon>Streptosporangiales</taxon>
        <taxon>Thermomonosporaceae</taxon>
        <taxon>Actinomadura</taxon>
    </lineage>
</organism>
<protein>
    <recommendedName>
        <fullName evidence="3">HAD family hydrolase</fullName>
    </recommendedName>
</protein>
<dbReference type="SFLD" id="SFLDG01129">
    <property type="entry name" value="C1.5:_HAD__Beta-PGM__Phosphata"/>
    <property type="match status" value="1"/>
</dbReference>
<dbReference type="Pfam" id="PF13242">
    <property type="entry name" value="Hydrolase_like"/>
    <property type="match status" value="1"/>
</dbReference>
<sequence length="244" mass="25533">MNGNRNLADAYDLRVRTLVLWDIDHTLINAGGVSAEIYGTVFHRLIGRPPGAIAPMAGRTDRAITTDTLRHHGIEPTADLLASFTTALAESFAARAHEFPSRGHVLPGAHAALKALAARPDVIQSALTGNMAQIAIIKLTAFGLAGLFDLDAGAYGMDGVERPPLVALAQQRASRKYGEEFTPSNTVLIGDTPHDVRAGHEGGARVVAVATGATSASDLRLSGAEVVLADLTDTPGVLRAILHA</sequence>
<keyword evidence="2" id="KW-1185">Reference proteome</keyword>
<comment type="caution">
    <text evidence="1">The sequence shown here is derived from an EMBL/GenBank/DDBJ whole genome shotgun (WGS) entry which is preliminary data.</text>
</comment>
<dbReference type="InterPro" id="IPR050155">
    <property type="entry name" value="HAD-like_hydrolase_sf"/>
</dbReference>
<dbReference type="Proteomes" id="UP000295578">
    <property type="component" value="Unassembled WGS sequence"/>
</dbReference>
<evidence type="ECO:0000313" key="2">
    <source>
        <dbReference type="Proteomes" id="UP000295578"/>
    </source>
</evidence>
<dbReference type="InterPro" id="IPR036412">
    <property type="entry name" value="HAD-like_sf"/>
</dbReference>
<dbReference type="Gene3D" id="1.10.150.240">
    <property type="entry name" value="Putative phosphatase, domain 2"/>
    <property type="match status" value="1"/>
</dbReference>
<accession>A0A4R5AKZ8</accession>
<dbReference type="InterPro" id="IPR023214">
    <property type="entry name" value="HAD_sf"/>
</dbReference>